<evidence type="ECO:0000313" key="1">
    <source>
        <dbReference type="EMBL" id="KKM95841.1"/>
    </source>
</evidence>
<protein>
    <submittedName>
        <fullName evidence="1">Uncharacterized protein</fullName>
    </submittedName>
</protein>
<accession>A0A0F9M933</accession>
<proteinExistence type="predicted"/>
<comment type="caution">
    <text evidence="1">The sequence shown here is derived from an EMBL/GenBank/DDBJ whole genome shotgun (WGS) entry which is preliminary data.</text>
</comment>
<dbReference type="AlphaFoldDB" id="A0A0F9M933"/>
<organism evidence="1">
    <name type="scientific">marine sediment metagenome</name>
    <dbReference type="NCBI Taxonomy" id="412755"/>
    <lineage>
        <taxon>unclassified sequences</taxon>
        <taxon>metagenomes</taxon>
        <taxon>ecological metagenomes</taxon>
    </lineage>
</organism>
<sequence length="59" mass="7141">MTTAERARIKREHEEERINLWYVDGMQDRVRKAFPGLPHNLQLLKYIEKLEKELFGETL</sequence>
<name>A0A0F9M933_9ZZZZ</name>
<dbReference type="EMBL" id="LAZR01005956">
    <property type="protein sequence ID" value="KKM95841.1"/>
    <property type="molecule type" value="Genomic_DNA"/>
</dbReference>
<reference evidence="1" key="1">
    <citation type="journal article" date="2015" name="Nature">
        <title>Complex archaea that bridge the gap between prokaryotes and eukaryotes.</title>
        <authorList>
            <person name="Spang A."/>
            <person name="Saw J.H."/>
            <person name="Jorgensen S.L."/>
            <person name="Zaremba-Niedzwiedzka K."/>
            <person name="Martijn J."/>
            <person name="Lind A.E."/>
            <person name="van Eijk R."/>
            <person name="Schleper C."/>
            <person name="Guy L."/>
            <person name="Ettema T.J."/>
        </authorList>
    </citation>
    <scope>NUCLEOTIDE SEQUENCE</scope>
</reference>
<gene>
    <name evidence="1" type="ORF">LCGC14_1184110</name>
</gene>